<evidence type="ECO:0000256" key="5">
    <source>
        <dbReference type="ARBA" id="ARBA00023136"/>
    </source>
</evidence>
<evidence type="ECO:0000256" key="3">
    <source>
        <dbReference type="ARBA" id="ARBA00022692"/>
    </source>
</evidence>
<dbReference type="GO" id="GO:0016020">
    <property type="term" value="C:membrane"/>
    <property type="evidence" value="ECO:0007669"/>
    <property type="project" value="UniProtKB-SubCell"/>
</dbReference>
<dbReference type="PRINTS" id="PR01611">
    <property type="entry name" value="LIMPII"/>
</dbReference>
<dbReference type="Pfam" id="PF01130">
    <property type="entry name" value="CD36"/>
    <property type="match status" value="1"/>
</dbReference>
<evidence type="ECO:0000256" key="7">
    <source>
        <dbReference type="SAM" id="MobiDB-lite"/>
    </source>
</evidence>
<organism evidence="9 10">
    <name type="scientific">Anguilla anguilla</name>
    <name type="common">European freshwater eel</name>
    <name type="synonym">Muraena anguilla</name>
    <dbReference type="NCBI Taxonomy" id="7936"/>
    <lineage>
        <taxon>Eukaryota</taxon>
        <taxon>Metazoa</taxon>
        <taxon>Chordata</taxon>
        <taxon>Craniata</taxon>
        <taxon>Vertebrata</taxon>
        <taxon>Euteleostomi</taxon>
        <taxon>Actinopterygii</taxon>
        <taxon>Neopterygii</taxon>
        <taxon>Teleostei</taxon>
        <taxon>Anguilliformes</taxon>
        <taxon>Anguillidae</taxon>
        <taxon>Anguilla</taxon>
    </lineage>
</organism>
<keyword evidence="3 8" id="KW-0812">Transmembrane</keyword>
<feature type="transmembrane region" description="Helical" evidence="8">
    <location>
        <begin position="434"/>
        <end position="464"/>
    </location>
</feature>
<dbReference type="GO" id="GO:0005044">
    <property type="term" value="F:scavenger receptor activity"/>
    <property type="evidence" value="ECO:0007669"/>
    <property type="project" value="InterPro"/>
</dbReference>
<feature type="transmembrane region" description="Helical" evidence="8">
    <location>
        <begin position="7"/>
        <end position="31"/>
    </location>
</feature>
<name>A0A9D3LPQ2_ANGAN</name>
<evidence type="ECO:0000256" key="1">
    <source>
        <dbReference type="ARBA" id="ARBA00004370"/>
    </source>
</evidence>
<sequence>MTRRSCAVYATGIICAHLLIVGIALIVAQVFPTLIQNRLKKEVTLTEGSRVFESWKNPPAPIYMQYFFFNVTNPDDFVSGGKATVEQVGPYTYREYRPRENVSFVDNGTKVSAFTPKSFVFLPEQSVGDPEVDLVTTINIPALAVMNKVKGSFWMGTMVSMWMKSINVGIFMTRPVEEILWGFKDPLLTSMHKIKPEVEEYFGLMYKKNGTSAGEFVLHTGEENYMDYAKIHTWKGEREISWWSSNESNMINGTDGSGFHPLVAKDEQLYVFTPDLCRSIYMKFVKDVEIKGIPAYRFAPPRDVLASQEENPANAGFCVPPGQCLGTGVLDVSMCRKGAPVVVSFPHFYHGEDKYINGVAGLSPNQEDHETFLDINPTLGIPIRASKRAQINILVNRISGFPITKKLTETIFPIVYVNETVVIDDASAAKMKRLLLMVMLVSNFPLLIVGLGSLLLIVFIILIIKSRQKKTTAKEETSYSQVNDKPDDDCLDQHKNGSYIAMSPVEGEKC</sequence>
<keyword evidence="6" id="KW-0325">Glycoprotein</keyword>
<evidence type="ECO:0000256" key="4">
    <source>
        <dbReference type="ARBA" id="ARBA00022989"/>
    </source>
</evidence>
<dbReference type="Proteomes" id="UP001044222">
    <property type="component" value="Chromosome 15"/>
</dbReference>
<evidence type="ECO:0000313" key="9">
    <source>
        <dbReference type="EMBL" id="KAG5834634.1"/>
    </source>
</evidence>
<evidence type="ECO:0000256" key="2">
    <source>
        <dbReference type="ARBA" id="ARBA00010532"/>
    </source>
</evidence>
<proteinExistence type="inferred from homology"/>
<evidence type="ECO:0000256" key="8">
    <source>
        <dbReference type="SAM" id="Phobius"/>
    </source>
</evidence>
<dbReference type="PANTHER" id="PTHR11923">
    <property type="entry name" value="SCAVENGER RECEPTOR CLASS B TYPE-1 SR-B1"/>
    <property type="match status" value="1"/>
</dbReference>
<dbReference type="PRINTS" id="PR01609">
    <property type="entry name" value="CD36FAMILY"/>
</dbReference>
<keyword evidence="5 8" id="KW-0472">Membrane</keyword>
<evidence type="ECO:0000256" key="6">
    <source>
        <dbReference type="ARBA" id="ARBA00023180"/>
    </source>
</evidence>
<dbReference type="InterPro" id="IPR002159">
    <property type="entry name" value="CD36_fam"/>
</dbReference>
<gene>
    <name evidence="9" type="ORF">ANANG_G00263520</name>
</gene>
<dbReference type="PANTHER" id="PTHR11923:SF94">
    <property type="entry name" value="LYSOSOME MEMBRANE PROTEIN 2"/>
    <property type="match status" value="1"/>
</dbReference>
<dbReference type="GO" id="GO:0005764">
    <property type="term" value="C:lysosome"/>
    <property type="evidence" value="ECO:0007669"/>
    <property type="project" value="InterPro"/>
</dbReference>
<dbReference type="EMBL" id="JAFIRN010000015">
    <property type="protein sequence ID" value="KAG5834634.1"/>
    <property type="molecule type" value="Genomic_DNA"/>
</dbReference>
<comment type="similarity">
    <text evidence="2">Belongs to the CD36 family.</text>
</comment>
<keyword evidence="4 8" id="KW-1133">Transmembrane helix</keyword>
<evidence type="ECO:0000313" key="10">
    <source>
        <dbReference type="Proteomes" id="UP001044222"/>
    </source>
</evidence>
<accession>A0A9D3LPQ2</accession>
<comment type="subcellular location">
    <subcellularLocation>
        <location evidence="1">Membrane</location>
    </subcellularLocation>
</comment>
<dbReference type="GO" id="GO:0006898">
    <property type="term" value="P:receptor-mediated endocytosis"/>
    <property type="evidence" value="ECO:0007669"/>
    <property type="project" value="TreeGrafter"/>
</dbReference>
<reference evidence="9" key="1">
    <citation type="submission" date="2021-01" db="EMBL/GenBank/DDBJ databases">
        <title>A chromosome-scale assembly of European eel, Anguilla anguilla.</title>
        <authorList>
            <person name="Henkel C."/>
            <person name="Jong-Raadsen S.A."/>
            <person name="Dufour S."/>
            <person name="Weltzien F.-A."/>
            <person name="Palstra A.P."/>
            <person name="Pelster B."/>
            <person name="Spaink H.P."/>
            <person name="Van Den Thillart G.E."/>
            <person name="Jansen H."/>
            <person name="Zahm M."/>
            <person name="Klopp C."/>
            <person name="Cedric C."/>
            <person name="Louis A."/>
            <person name="Berthelot C."/>
            <person name="Parey E."/>
            <person name="Roest Crollius H."/>
            <person name="Montfort J."/>
            <person name="Robinson-Rechavi M."/>
            <person name="Bucao C."/>
            <person name="Bouchez O."/>
            <person name="Gislard M."/>
            <person name="Lluch J."/>
            <person name="Milhes M."/>
            <person name="Lampietro C."/>
            <person name="Lopez Roques C."/>
            <person name="Donnadieu C."/>
            <person name="Braasch I."/>
            <person name="Desvignes T."/>
            <person name="Postlethwait J."/>
            <person name="Bobe J."/>
            <person name="Guiguen Y."/>
            <person name="Dirks R."/>
        </authorList>
    </citation>
    <scope>NUCLEOTIDE SEQUENCE</scope>
    <source>
        <strain evidence="9">Tag_6206</strain>
        <tissue evidence="9">Liver</tissue>
    </source>
</reference>
<keyword evidence="10" id="KW-1185">Reference proteome</keyword>
<feature type="region of interest" description="Disordered" evidence="7">
    <location>
        <begin position="474"/>
        <end position="495"/>
    </location>
</feature>
<dbReference type="InterPro" id="IPR005429">
    <property type="entry name" value="LimpII"/>
</dbReference>
<dbReference type="GO" id="GO:0006622">
    <property type="term" value="P:protein targeting to lysosome"/>
    <property type="evidence" value="ECO:0007669"/>
    <property type="project" value="TreeGrafter"/>
</dbReference>
<comment type="caution">
    <text evidence="9">The sequence shown here is derived from an EMBL/GenBank/DDBJ whole genome shotgun (WGS) entry which is preliminary data.</text>
</comment>
<protein>
    <submittedName>
        <fullName evidence="9">Uncharacterized protein</fullName>
    </submittedName>
</protein>
<dbReference type="AlphaFoldDB" id="A0A9D3LPQ2"/>